<dbReference type="GO" id="GO:0005886">
    <property type="term" value="C:plasma membrane"/>
    <property type="evidence" value="ECO:0007669"/>
    <property type="project" value="UniProtKB-SubCell"/>
</dbReference>
<dbReference type="Pfam" id="PF22673">
    <property type="entry name" value="MCP-like_PDC_1"/>
    <property type="match status" value="1"/>
</dbReference>
<dbReference type="CDD" id="cd06225">
    <property type="entry name" value="HAMP"/>
    <property type="match status" value="1"/>
</dbReference>
<keyword evidence="4 6" id="KW-0807">Transducer</keyword>
<accession>I8IZA2</accession>
<dbReference type="CDD" id="cd12913">
    <property type="entry name" value="PDC1_MCP_like"/>
    <property type="match status" value="1"/>
</dbReference>
<keyword evidence="7" id="KW-0812">Transmembrane</keyword>
<comment type="caution">
    <text evidence="10">The sequence shown here is derived from an EMBL/GenBank/DDBJ whole genome shotgun (WGS) entry which is preliminary data.</text>
</comment>
<dbReference type="SMART" id="SM00283">
    <property type="entry name" value="MA"/>
    <property type="match status" value="1"/>
</dbReference>
<dbReference type="PATRIC" id="fig|1196324.3.peg.2879"/>
<comment type="similarity">
    <text evidence="5">Belongs to the methyl-accepting chemotaxis (MCP) protein family.</text>
</comment>
<proteinExistence type="inferred from homology"/>
<dbReference type="GO" id="GO:0007165">
    <property type="term" value="P:signal transduction"/>
    <property type="evidence" value="ECO:0007669"/>
    <property type="project" value="UniProtKB-KW"/>
</dbReference>
<dbReference type="PROSITE" id="PS50111">
    <property type="entry name" value="CHEMOTAXIS_TRANSDUC_2"/>
    <property type="match status" value="1"/>
</dbReference>
<comment type="subcellular location">
    <subcellularLocation>
        <location evidence="1">Cell membrane</location>
    </subcellularLocation>
</comment>
<dbReference type="CDD" id="cd12912">
    <property type="entry name" value="PDC2_MCP_like"/>
    <property type="match status" value="1"/>
</dbReference>
<gene>
    <name evidence="10" type="ORF">A374_14080</name>
</gene>
<keyword evidence="7" id="KW-1133">Transmembrane helix</keyword>
<dbReference type="Proteomes" id="UP000004080">
    <property type="component" value="Unassembled WGS sequence"/>
</dbReference>
<name>I8IZA2_9BACL</name>
<dbReference type="AlphaFoldDB" id="I8IZA2"/>
<evidence type="ECO:0000313" key="10">
    <source>
        <dbReference type="EMBL" id="EIT84826.1"/>
    </source>
</evidence>
<evidence type="ECO:0000256" key="3">
    <source>
        <dbReference type="ARBA" id="ARBA00023136"/>
    </source>
</evidence>
<evidence type="ECO:0000259" key="9">
    <source>
        <dbReference type="PROSITE" id="PS50885"/>
    </source>
</evidence>
<evidence type="ECO:0000256" key="6">
    <source>
        <dbReference type="PROSITE-ProRule" id="PRU00284"/>
    </source>
</evidence>
<evidence type="ECO:0000256" key="5">
    <source>
        <dbReference type="ARBA" id="ARBA00029447"/>
    </source>
</evidence>
<sequence length="683" mass="75816">MQFKSLRRRTILTFIPIILLLFIAVTVSSYFYSKSLINSEVEKKMNHQLDSILNQQQAELVGHAKLPQIVARTIEDDATILTKQDYKQRIINGLKANPTTFGSGIFFEPYAYKNNVKNFGFYASRSQGAIHYTNAYMNEKVAYTQFDWYKNGKQTKQAYIYTKPYIDDVAGHVPMVTISVPFYNNKHRFLGVTTSDIDLRYLQRFISKINVGYSGRAFVLDRHGNYLTNTNPTKIIKTSILNDENTSLLQVGKDMLRHNQGSASFTEGALLKRVYYKKMSDTGWVIALVVSEDELFQPISSLLQRIVLIGGIVLVIAIGAAILNSRYMENQLQRINKHTRSLAEGDFTTLLPVNTKDEFGQMTVHFNEMTQQMQAILSHVTMNIQHVAATAEQLSASAAFSSQATQQIAQSVQEISAGSEQQLETMEGGNRQMDEVARHITTIKDRQEQLSEASSKASTASKTGGQALQKVVTQIQVIQQKAEHTADLISALNEQAKLIDTNAQAITDIAQQTNILSLNAAIEASRAGEHGKGFSVVADEVRKLAEETAIASNKIHSTIDRIQKDAIQAVTVMNEGVMAVEHGMTLTEHTANSFQEIDAVTMSVDEQVKQVVSALRSLQQFTQSMAQGVKEVNVIARQATAHAEQVASETEEQSASMQEITAASSVLAQMAEKLQTAISHFRV</sequence>
<keyword evidence="11" id="KW-1185">Reference proteome</keyword>
<dbReference type="SUPFAM" id="SSF58104">
    <property type="entry name" value="Methyl-accepting chemotaxis protein (MCP) signaling domain"/>
    <property type="match status" value="1"/>
</dbReference>
<reference evidence="10 11" key="1">
    <citation type="journal article" date="2012" name="J. Bacteriol.">
        <title>Genome of Bacillus macauensis ZFHKF-1, a Long-Chain-Forming Bacterium.</title>
        <authorList>
            <person name="Cai L."/>
            <person name="Zhang T."/>
        </authorList>
    </citation>
    <scope>NUCLEOTIDE SEQUENCE [LARGE SCALE GENOMIC DNA]</scope>
    <source>
        <strain evidence="10 11">ZFHKF-1</strain>
    </source>
</reference>
<dbReference type="RefSeq" id="WP_007202894.1">
    <property type="nucleotide sequence ID" value="NZ_AKKV01000030.1"/>
</dbReference>
<dbReference type="InterPro" id="IPR004089">
    <property type="entry name" value="MCPsignal_dom"/>
</dbReference>
<evidence type="ECO:0000259" key="8">
    <source>
        <dbReference type="PROSITE" id="PS50111"/>
    </source>
</evidence>
<dbReference type="PANTHER" id="PTHR32089:SF112">
    <property type="entry name" value="LYSOZYME-LIKE PROTEIN-RELATED"/>
    <property type="match status" value="1"/>
</dbReference>
<protein>
    <submittedName>
        <fullName evidence="10">Methyl-accepting chemotaxis protein</fullName>
    </submittedName>
</protein>
<dbReference type="PROSITE" id="PS50885">
    <property type="entry name" value="HAMP"/>
    <property type="match status" value="1"/>
</dbReference>
<dbReference type="Pfam" id="PF00015">
    <property type="entry name" value="MCPsignal"/>
    <property type="match status" value="1"/>
</dbReference>
<keyword evidence="3 7" id="KW-0472">Membrane</keyword>
<organism evidence="10 11">
    <name type="scientific">Fictibacillus macauensis ZFHKF-1</name>
    <dbReference type="NCBI Taxonomy" id="1196324"/>
    <lineage>
        <taxon>Bacteria</taxon>
        <taxon>Bacillati</taxon>
        <taxon>Bacillota</taxon>
        <taxon>Bacilli</taxon>
        <taxon>Bacillales</taxon>
        <taxon>Fictibacillaceae</taxon>
        <taxon>Fictibacillus</taxon>
    </lineage>
</organism>
<dbReference type="Gene3D" id="3.30.450.20">
    <property type="entry name" value="PAS domain"/>
    <property type="match status" value="2"/>
</dbReference>
<dbReference type="InterPro" id="IPR003660">
    <property type="entry name" value="HAMP_dom"/>
</dbReference>
<dbReference type="STRING" id="1196324.A374_14080"/>
<dbReference type="EMBL" id="AKKV01000030">
    <property type="protein sequence ID" value="EIT84826.1"/>
    <property type="molecule type" value="Genomic_DNA"/>
</dbReference>
<feature type="domain" description="HAMP" evidence="9">
    <location>
        <begin position="326"/>
        <end position="378"/>
    </location>
</feature>
<dbReference type="SMART" id="SM00304">
    <property type="entry name" value="HAMP"/>
    <property type="match status" value="2"/>
</dbReference>
<evidence type="ECO:0000256" key="4">
    <source>
        <dbReference type="ARBA" id="ARBA00023224"/>
    </source>
</evidence>
<dbReference type="Gene3D" id="1.10.287.950">
    <property type="entry name" value="Methyl-accepting chemotaxis protein"/>
    <property type="match status" value="1"/>
</dbReference>
<feature type="domain" description="Methyl-accepting transducer" evidence="8">
    <location>
        <begin position="397"/>
        <end position="668"/>
    </location>
</feature>
<evidence type="ECO:0000313" key="11">
    <source>
        <dbReference type="Proteomes" id="UP000004080"/>
    </source>
</evidence>
<dbReference type="Pfam" id="PF00672">
    <property type="entry name" value="HAMP"/>
    <property type="match status" value="1"/>
</dbReference>
<dbReference type="Gene3D" id="6.10.340.10">
    <property type="match status" value="1"/>
</dbReference>
<dbReference type="PANTHER" id="PTHR32089">
    <property type="entry name" value="METHYL-ACCEPTING CHEMOTAXIS PROTEIN MCPB"/>
    <property type="match status" value="1"/>
</dbReference>
<feature type="transmembrane region" description="Helical" evidence="7">
    <location>
        <begin position="12"/>
        <end position="32"/>
    </location>
</feature>
<dbReference type="eggNOG" id="COG0840">
    <property type="taxonomic scope" value="Bacteria"/>
</dbReference>
<keyword evidence="2" id="KW-1003">Cell membrane</keyword>
<dbReference type="OrthoDB" id="9760371at2"/>
<evidence type="ECO:0000256" key="1">
    <source>
        <dbReference type="ARBA" id="ARBA00004236"/>
    </source>
</evidence>
<evidence type="ECO:0000256" key="2">
    <source>
        <dbReference type="ARBA" id="ARBA00022475"/>
    </source>
</evidence>
<evidence type="ECO:0000256" key="7">
    <source>
        <dbReference type="SAM" id="Phobius"/>
    </source>
</evidence>
<feature type="transmembrane region" description="Helical" evidence="7">
    <location>
        <begin position="302"/>
        <end position="324"/>
    </location>
</feature>